<proteinExistence type="predicted"/>
<dbReference type="Proteomes" id="UP001229244">
    <property type="component" value="Unassembled WGS sequence"/>
</dbReference>
<keyword evidence="3" id="KW-0812">Transmembrane</keyword>
<evidence type="ECO:0000259" key="5">
    <source>
        <dbReference type="Pfam" id="PF25917"/>
    </source>
</evidence>
<dbReference type="Gene3D" id="2.40.50.100">
    <property type="match status" value="1"/>
</dbReference>
<dbReference type="PANTHER" id="PTHR30386:SF24">
    <property type="entry name" value="MULTIDRUG RESISTANCE EFFLUX PUMP"/>
    <property type="match status" value="1"/>
</dbReference>
<sequence length="487" mass="52261">MDHNGKFDMERADETGADRFDGSDERPSKTAGESSASPTARTESGGSTPGRDPQQDPMAPPAGEAGTHPQPSDVRAEGGPDTTSTVTPSAPPRRKSRKRLVLLLVLLAALVGGAYEGWNWWTVGRFEETTDDAYLHADMSVVSAKVGGYLAGIEVADNAQVRTGQVIATIDDKDYRLAVQSARDAIDVQQATIRRIEQQISAARSQVDEAEANREGSEAALTFADNELTRKSELESRSFASRQELESARVDRDRARAELHAATAHLTSAQANVAVLEAQRLEALKTLDSLRTRLDQAKQELAYTRIRAPVDGVIGNRAADIGELVQPGSRIAAIVPLADVYVDANFKETQLARMVPGQPVSVTVDAFPDRVFEGSVASLAPASGALFSLLPPENATGNFTKIVQRLPVRVVLDQAVLEEAVLRPGMSAVVTVDTRTDEDRQIAERTETRIRSEIAGLVDRLRDLTGLERADAAEPIDPSGAAAGGTR</sequence>
<dbReference type="Pfam" id="PF25954">
    <property type="entry name" value="Beta-barrel_RND_2"/>
    <property type="match status" value="1"/>
</dbReference>
<feature type="region of interest" description="Disordered" evidence="2">
    <location>
        <begin position="468"/>
        <end position="487"/>
    </location>
</feature>
<feature type="compositionally biased region" description="Basic and acidic residues" evidence="2">
    <location>
        <begin position="1"/>
        <end position="28"/>
    </location>
</feature>
<dbReference type="Gene3D" id="2.40.30.170">
    <property type="match status" value="1"/>
</dbReference>
<evidence type="ECO:0000256" key="3">
    <source>
        <dbReference type="SAM" id="Phobius"/>
    </source>
</evidence>
<dbReference type="Pfam" id="PF25876">
    <property type="entry name" value="HH_MFP_RND"/>
    <property type="match status" value="1"/>
</dbReference>
<feature type="domain" description="Multidrug resistance protein MdtA-like barrel-sandwich hybrid" evidence="5">
    <location>
        <begin position="142"/>
        <end position="335"/>
    </location>
</feature>
<name>A0AAE3VN33_9HYPH</name>
<dbReference type="AlphaFoldDB" id="A0AAE3VN33"/>
<dbReference type="InterPro" id="IPR058792">
    <property type="entry name" value="Beta-barrel_RND_2"/>
</dbReference>
<feature type="domain" description="CusB-like beta-barrel" evidence="6">
    <location>
        <begin position="340"/>
        <end position="382"/>
    </location>
</feature>
<feature type="transmembrane region" description="Helical" evidence="3">
    <location>
        <begin position="100"/>
        <end position="121"/>
    </location>
</feature>
<evidence type="ECO:0000256" key="1">
    <source>
        <dbReference type="SAM" id="Coils"/>
    </source>
</evidence>
<keyword evidence="1" id="KW-0175">Coiled coil</keyword>
<keyword evidence="3" id="KW-1133">Transmembrane helix</keyword>
<comment type="caution">
    <text evidence="7">The sequence shown here is derived from an EMBL/GenBank/DDBJ whole genome shotgun (WGS) entry which is preliminary data.</text>
</comment>
<gene>
    <name evidence="7" type="ORF">J2S73_001498</name>
</gene>
<feature type="domain" description="Multidrug resistance protein MdtA-like alpha-helical hairpin" evidence="4">
    <location>
        <begin position="207"/>
        <end position="273"/>
    </location>
</feature>
<dbReference type="PANTHER" id="PTHR30386">
    <property type="entry name" value="MEMBRANE FUSION SUBUNIT OF EMRAB-TOLC MULTIDRUG EFFLUX PUMP"/>
    <property type="match status" value="1"/>
</dbReference>
<feature type="region of interest" description="Disordered" evidence="2">
    <location>
        <begin position="1"/>
        <end position="94"/>
    </location>
</feature>
<evidence type="ECO:0000313" key="8">
    <source>
        <dbReference type="Proteomes" id="UP001229244"/>
    </source>
</evidence>
<feature type="coiled-coil region" evidence="1">
    <location>
        <begin position="252"/>
        <end position="307"/>
    </location>
</feature>
<evidence type="ECO:0000259" key="4">
    <source>
        <dbReference type="Pfam" id="PF25876"/>
    </source>
</evidence>
<dbReference type="InterPro" id="IPR050739">
    <property type="entry name" value="MFP"/>
</dbReference>
<dbReference type="RefSeq" id="WP_306884855.1">
    <property type="nucleotide sequence ID" value="NZ_JAUSUL010000001.1"/>
</dbReference>
<evidence type="ECO:0000313" key="7">
    <source>
        <dbReference type="EMBL" id="MDQ0315061.1"/>
    </source>
</evidence>
<accession>A0AAE3VN33</accession>
<organism evidence="7 8">
    <name type="scientific">Amorphus orientalis</name>
    <dbReference type="NCBI Taxonomy" id="649198"/>
    <lineage>
        <taxon>Bacteria</taxon>
        <taxon>Pseudomonadati</taxon>
        <taxon>Pseudomonadota</taxon>
        <taxon>Alphaproteobacteria</taxon>
        <taxon>Hyphomicrobiales</taxon>
        <taxon>Amorphaceae</taxon>
        <taxon>Amorphus</taxon>
    </lineage>
</organism>
<dbReference type="GO" id="GO:0055085">
    <property type="term" value="P:transmembrane transport"/>
    <property type="evidence" value="ECO:0007669"/>
    <property type="project" value="InterPro"/>
</dbReference>
<dbReference type="EMBL" id="JAUSUL010000001">
    <property type="protein sequence ID" value="MDQ0315061.1"/>
    <property type="molecule type" value="Genomic_DNA"/>
</dbReference>
<feature type="coiled-coil region" evidence="1">
    <location>
        <begin position="179"/>
        <end position="227"/>
    </location>
</feature>
<keyword evidence="3" id="KW-0472">Membrane</keyword>
<evidence type="ECO:0000259" key="6">
    <source>
        <dbReference type="Pfam" id="PF25954"/>
    </source>
</evidence>
<keyword evidence="8" id="KW-1185">Reference proteome</keyword>
<feature type="compositionally biased region" description="Polar residues" evidence="2">
    <location>
        <begin position="31"/>
        <end position="46"/>
    </location>
</feature>
<dbReference type="InterPro" id="IPR058625">
    <property type="entry name" value="MdtA-like_BSH"/>
</dbReference>
<evidence type="ECO:0000256" key="2">
    <source>
        <dbReference type="SAM" id="MobiDB-lite"/>
    </source>
</evidence>
<dbReference type="Gene3D" id="1.10.287.470">
    <property type="entry name" value="Helix hairpin bin"/>
    <property type="match status" value="2"/>
</dbReference>
<reference evidence="7" key="1">
    <citation type="submission" date="2023-07" db="EMBL/GenBank/DDBJ databases">
        <title>Genomic Encyclopedia of Type Strains, Phase IV (KMG-IV): sequencing the most valuable type-strain genomes for metagenomic binning, comparative biology and taxonomic classification.</title>
        <authorList>
            <person name="Goeker M."/>
        </authorList>
    </citation>
    <scope>NUCLEOTIDE SEQUENCE</scope>
    <source>
        <strain evidence="7">DSM 21202</strain>
    </source>
</reference>
<dbReference type="InterPro" id="IPR058624">
    <property type="entry name" value="MdtA-like_HH"/>
</dbReference>
<protein>
    <submittedName>
        <fullName evidence="7">Membrane fusion protein (Multidrug efflux system)</fullName>
    </submittedName>
</protein>
<dbReference type="Pfam" id="PF25917">
    <property type="entry name" value="BSH_RND"/>
    <property type="match status" value="1"/>
</dbReference>
<dbReference type="SUPFAM" id="SSF111369">
    <property type="entry name" value="HlyD-like secretion proteins"/>
    <property type="match status" value="2"/>
</dbReference>